<feature type="domain" description="Immunoglobulin" evidence="6">
    <location>
        <begin position="26"/>
        <end position="120"/>
    </location>
</feature>
<dbReference type="SMART" id="SM00409">
    <property type="entry name" value="IG"/>
    <property type="match status" value="2"/>
</dbReference>
<dbReference type="InterPro" id="IPR015631">
    <property type="entry name" value="CD2/SLAM_rcpt"/>
</dbReference>
<dbReference type="EMBL" id="JBBPFD010000019">
    <property type="protein sequence ID" value="KAK7886857.1"/>
    <property type="molecule type" value="Genomic_DNA"/>
</dbReference>
<evidence type="ECO:0000259" key="6">
    <source>
        <dbReference type="SMART" id="SM00409"/>
    </source>
</evidence>
<keyword evidence="8" id="KW-1185">Reference proteome</keyword>
<evidence type="ECO:0000256" key="2">
    <source>
        <dbReference type="ARBA" id="ARBA00022729"/>
    </source>
</evidence>
<sequence length="207" mass="22510">MERLMLVAVTLLLLYQDSCRAVEIKPSANPVVAGQRVTLSLSPQTPLNSGSWAVGEALILTWTRLGDQDQVAVYPNHMGRASIDGNRALTLNSLSVNDSGVYTMRSTDPVLSASVSLTVLEPISNATLRPLSLILQLNAVGFQRTTFEHHWLSLELYYVTKDQSGSYSCLAFNNETNLSHNVTGYLEIKDANSGSEQPIAFCGLCSC</sequence>
<dbReference type="InterPro" id="IPR013783">
    <property type="entry name" value="Ig-like_fold"/>
</dbReference>
<dbReference type="GO" id="GO:0016020">
    <property type="term" value="C:membrane"/>
    <property type="evidence" value="ECO:0007669"/>
    <property type="project" value="UniProtKB-SubCell"/>
</dbReference>
<feature type="domain" description="Immunoglobulin" evidence="6">
    <location>
        <begin position="124"/>
        <end position="189"/>
    </location>
</feature>
<dbReference type="InterPro" id="IPR036179">
    <property type="entry name" value="Ig-like_dom_sf"/>
</dbReference>
<keyword evidence="2 5" id="KW-0732">Signal</keyword>
<comment type="subcellular location">
    <subcellularLocation>
        <location evidence="1">Membrane</location>
    </subcellularLocation>
</comment>
<name>A0AAW0NA55_9GOBI</name>
<dbReference type="InterPro" id="IPR003599">
    <property type="entry name" value="Ig_sub"/>
</dbReference>
<feature type="signal peptide" evidence="5">
    <location>
        <begin position="1"/>
        <end position="21"/>
    </location>
</feature>
<evidence type="ECO:0000313" key="7">
    <source>
        <dbReference type="EMBL" id="KAK7886857.1"/>
    </source>
</evidence>
<protein>
    <recommendedName>
        <fullName evidence="6">Immunoglobulin domain-containing protein</fullName>
    </recommendedName>
</protein>
<gene>
    <name evidence="7" type="ORF">WMY93_026478</name>
</gene>
<keyword evidence="4" id="KW-0325">Glycoprotein</keyword>
<accession>A0AAW0NA55</accession>
<dbReference type="PANTHER" id="PTHR12080">
    <property type="entry name" value="SIGNALING LYMPHOCYTIC ACTIVATION MOLECULE"/>
    <property type="match status" value="1"/>
</dbReference>
<keyword evidence="3" id="KW-0472">Membrane</keyword>
<dbReference type="Gene3D" id="2.60.40.10">
    <property type="entry name" value="Immunoglobulins"/>
    <property type="match status" value="1"/>
</dbReference>
<dbReference type="AlphaFoldDB" id="A0AAW0NA55"/>
<dbReference type="PANTHER" id="PTHR12080:SF48">
    <property type="entry name" value="IMMUNOGLOBULIN SUBTYPE DOMAIN-CONTAINING PROTEIN"/>
    <property type="match status" value="1"/>
</dbReference>
<evidence type="ECO:0000313" key="8">
    <source>
        <dbReference type="Proteomes" id="UP001460270"/>
    </source>
</evidence>
<evidence type="ECO:0000256" key="4">
    <source>
        <dbReference type="ARBA" id="ARBA00023180"/>
    </source>
</evidence>
<dbReference type="SUPFAM" id="SSF48726">
    <property type="entry name" value="Immunoglobulin"/>
    <property type="match status" value="1"/>
</dbReference>
<evidence type="ECO:0000256" key="1">
    <source>
        <dbReference type="ARBA" id="ARBA00004370"/>
    </source>
</evidence>
<dbReference type="Proteomes" id="UP001460270">
    <property type="component" value="Unassembled WGS sequence"/>
</dbReference>
<proteinExistence type="predicted"/>
<reference evidence="8" key="1">
    <citation type="submission" date="2024-04" db="EMBL/GenBank/DDBJ databases">
        <title>Salinicola lusitanus LLJ914,a marine bacterium isolated from the Okinawa Trough.</title>
        <authorList>
            <person name="Li J."/>
        </authorList>
    </citation>
    <scope>NUCLEOTIDE SEQUENCE [LARGE SCALE GENOMIC DNA]</scope>
</reference>
<evidence type="ECO:0000256" key="5">
    <source>
        <dbReference type="SAM" id="SignalP"/>
    </source>
</evidence>
<organism evidence="7 8">
    <name type="scientific">Mugilogobius chulae</name>
    <name type="common">yellowstripe goby</name>
    <dbReference type="NCBI Taxonomy" id="88201"/>
    <lineage>
        <taxon>Eukaryota</taxon>
        <taxon>Metazoa</taxon>
        <taxon>Chordata</taxon>
        <taxon>Craniata</taxon>
        <taxon>Vertebrata</taxon>
        <taxon>Euteleostomi</taxon>
        <taxon>Actinopterygii</taxon>
        <taxon>Neopterygii</taxon>
        <taxon>Teleostei</taxon>
        <taxon>Neoteleostei</taxon>
        <taxon>Acanthomorphata</taxon>
        <taxon>Gobiaria</taxon>
        <taxon>Gobiiformes</taxon>
        <taxon>Gobioidei</taxon>
        <taxon>Gobiidae</taxon>
        <taxon>Gobionellinae</taxon>
        <taxon>Mugilogobius</taxon>
    </lineage>
</organism>
<feature type="chain" id="PRO_5044013100" description="Immunoglobulin domain-containing protein" evidence="5">
    <location>
        <begin position="22"/>
        <end position="207"/>
    </location>
</feature>
<evidence type="ECO:0000256" key="3">
    <source>
        <dbReference type="ARBA" id="ARBA00023136"/>
    </source>
</evidence>
<comment type="caution">
    <text evidence="7">The sequence shown here is derived from an EMBL/GenBank/DDBJ whole genome shotgun (WGS) entry which is preliminary data.</text>
</comment>